<accession>A0AAV9N6U0</accession>
<keyword evidence="2" id="KW-0812">Transmembrane</keyword>
<evidence type="ECO:0000256" key="1">
    <source>
        <dbReference type="SAM" id="MobiDB-lite"/>
    </source>
</evidence>
<proteinExistence type="predicted"/>
<feature type="transmembrane region" description="Helical" evidence="2">
    <location>
        <begin position="197"/>
        <end position="216"/>
    </location>
</feature>
<comment type="caution">
    <text evidence="4">The sequence shown here is derived from an EMBL/GenBank/DDBJ whole genome shotgun (WGS) entry which is preliminary data.</text>
</comment>
<evidence type="ECO:0000313" key="5">
    <source>
        <dbReference type="Proteomes" id="UP001358417"/>
    </source>
</evidence>
<keyword evidence="2" id="KW-0472">Membrane</keyword>
<evidence type="ECO:0000259" key="3">
    <source>
        <dbReference type="Pfam" id="PF10277"/>
    </source>
</evidence>
<feature type="transmembrane region" description="Helical" evidence="2">
    <location>
        <begin position="167"/>
        <end position="185"/>
    </location>
</feature>
<dbReference type="InterPro" id="IPR019402">
    <property type="entry name" value="CWH43_N"/>
</dbReference>
<dbReference type="Pfam" id="PF10277">
    <property type="entry name" value="Frag1"/>
    <property type="match status" value="1"/>
</dbReference>
<dbReference type="EMBL" id="JAVRRD010000016">
    <property type="protein sequence ID" value="KAK5050782.1"/>
    <property type="molecule type" value="Genomic_DNA"/>
</dbReference>
<reference evidence="4 5" key="1">
    <citation type="submission" date="2023-08" db="EMBL/GenBank/DDBJ databases">
        <title>Black Yeasts Isolated from many extreme environments.</title>
        <authorList>
            <person name="Coleine C."/>
            <person name="Stajich J.E."/>
            <person name="Selbmann L."/>
        </authorList>
    </citation>
    <scope>NUCLEOTIDE SEQUENCE [LARGE SCALE GENOMIC DNA]</scope>
    <source>
        <strain evidence="4 5">CCFEE 5792</strain>
    </source>
</reference>
<name>A0AAV9N6U0_9EURO</name>
<evidence type="ECO:0000256" key="2">
    <source>
        <dbReference type="SAM" id="Phobius"/>
    </source>
</evidence>
<feature type="transmembrane region" description="Helical" evidence="2">
    <location>
        <begin position="236"/>
        <end position="257"/>
    </location>
</feature>
<dbReference type="GeneID" id="89971528"/>
<organism evidence="4 5">
    <name type="scientific">Exophiala bonariae</name>
    <dbReference type="NCBI Taxonomy" id="1690606"/>
    <lineage>
        <taxon>Eukaryota</taxon>
        <taxon>Fungi</taxon>
        <taxon>Dikarya</taxon>
        <taxon>Ascomycota</taxon>
        <taxon>Pezizomycotina</taxon>
        <taxon>Eurotiomycetes</taxon>
        <taxon>Chaetothyriomycetidae</taxon>
        <taxon>Chaetothyriales</taxon>
        <taxon>Herpotrichiellaceae</taxon>
        <taxon>Exophiala</taxon>
    </lineage>
</organism>
<evidence type="ECO:0000313" key="4">
    <source>
        <dbReference type="EMBL" id="KAK5050782.1"/>
    </source>
</evidence>
<feature type="domain" description="CWH43-like N-terminal" evidence="3">
    <location>
        <begin position="76"/>
        <end position="301"/>
    </location>
</feature>
<dbReference type="Proteomes" id="UP001358417">
    <property type="component" value="Unassembled WGS sequence"/>
</dbReference>
<protein>
    <recommendedName>
        <fullName evidence="3">CWH43-like N-terminal domain-containing protein</fullName>
    </recommendedName>
</protein>
<feature type="transmembrane region" description="Helical" evidence="2">
    <location>
        <begin position="78"/>
        <end position="99"/>
    </location>
</feature>
<dbReference type="AlphaFoldDB" id="A0AAV9N6U0"/>
<sequence>MVSRSMADRFVFMLADESRETIPPPYPGPYTGHSGAIDPLNSRQPYLKRAISTEKMRLPQRHGEQPGFFHQYGGVWRALPAVLAVIIWSTQMIYFFFWFTSRPANDDGSWHRIGASYAAWPFISCIGAERELCFKLASIIVACLLWITFGIDYFIGRKAPVGKWFRLAKTVFASVSSVFLIALAFSSVNGQRNNHLIFTSFQIILMAFAKVSDWYLNRAMREWLPNNRHLQISKAWKRVAASIALPAGLLVMCGIYGCTAKFVNDTVIFTSQCWSLVSFAATAEWTLSCLWMIFVGTVAYDNYHLEDTVYQLLTTPAPLNPKRSKLAFWIRRRKDDRRRNDLEDESEGLEALRLSNAGQIVDPDRPNVSERNSFAESIDERRAEVYSPLEHQGRTWLPSTPAMTEPGSGNRGYQHVSHAPDLEDL</sequence>
<keyword evidence="2" id="KW-1133">Transmembrane helix</keyword>
<keyword evidence="5" id="KW-1185">Reference proteome</keyword>
<gene>
    <name evidence="4" type="ORF">LTR84_003341</name>
</gene>
<feature type="transmembrane region" description="Helical" evidence="2">
    <location>
        <begin position="136"/>
        <end position="155"/>
    </location>
</feature>
<feature type="region of interest" description="Disordered" evidence="1">
    <location>
        <begin position="389"/>
        <end position="425"/>
    </location>
</feature>
<dbReference type="RefSeq" id="XP_064705282.1">
    <property type="nucleotide sequence ID" value="XM_064846929.1"/>
</dbReference>